<dbReference type="GO" id="GO:0004722">
    <property type="term" value="F:protein serine/threonine phosphatase activity"/>
    <property type="evidence" value="ECO:0007669"/>
    <property type="project" value="UniProtKB-EC"/>
</dbReference>
<sequence>MMASGFISSRLGAKPQQTRQVQRPGPAAVPQNMTQTTVLPASLQAAVNLNVRYYFELTVSPGFDLEIPTGQLQKECQDEGVIIRRFGENVEQVFLGVFDGHGVQGLKASRFTGERMPMLLAQHPLLSTNYAQAFLDVCREVGRQLLSGTCGFDCQYSGTTACFGMLTGNGTLLLGNVGDSRAVVGRADASGRVTGIDLTNDDKPTDAPEKARIEASGGRVAQMEYDPGEFDGPFRVFLREANIPGLAMSRSLGDGLAESVGVIPDPTCSEYRILPEDKFVLLATDGLWEVFTSDEACKWAEDYFNSPEKMARMPCTQALAEEAQRRWTRMDDDCVVDDTSILIVRLRP</sequence>
<evidence type="ECO:0000256" key="6">
    <source>
        <dbReference type="ARBA" id="ARBA00022842"/>
    </source>
</evidence>
<feature type="region of interest" description="Disordered" evidence="10">
    <location>
        <begin position="1"/>
        <end position="28"/>
    </location>
</feature>
<dbReference type="AlphaFoldDB" id="A0A7S0N230"/>
<dbReference type="SUPFAM" id="SSF81606">
    <property type="entry name" value="PP2C-like"/>
    <property type="match status" value="1"/>
</dbReference>
<comment type="cofactor">
    <cofactor evidence="1">
        <name>Mn(2+)</name>
        <dbReference type="ChEBI" id="CHEBI:29035"/>
    </cofactor>
</comment>
<dbReference type="SMART" id="SM00332">
    <property type="entry name" value="PP2Cc"/>
    <property type="match status" value="1"/>
</dbReference>
<dbReference type="CDD" id="cd00143">
    <property type="entry name" value="PP2Cc"/>
    <property type="match status" value="1"/>
</dbReference>
<keyword evidence="8" id="KW-0464">Manganese</keyword>
<dbReference type="PROSITE" id="PS01032">
    <property type="entry name" value="PPM_1"/>
    <property type="match status" value="1"/>
</dbReference>
<protein>
    <recommendedName>
        <fullName evidence="3">protein-serine/threonine phosphatase</fullName>
        <ecNumber evidence="3">3.1.3.16</ecNumber>
    </recommendedName>
</protein>
<dbReference type="GO" id="GO:0046872">
    <property type="term" value="F:metal ion binding"/>
    <property type="evidence" value="ECO:0007669"/>
    <property type="project" value="UniProtKB-KW"/>
</dbReference>
<reference evidence="12" key="1">
    <citation type="submission" date="2021-01" db="EMBL/GenBank/DDBJ databases">
        <authorList>
            <person name="Corre E."/>
            <person name="Pelletier E."/>
            <person name="Niang G."/>
            <person name="Scheremetjew M."/>
            <person name="Finn R."/>
            <person name="Kale V."/>
            <person name="Holt S."/>
            <person name="Cochrane G."/>
            <person name="Meng A."/>
            <person name="Brown T."/>
            <person name="Cohen L."/>
        </authorList>
    </citation>
    <scope>NUCLEOTIDE SEQUENCE</scope>
    <source>
        <strain evidence="12">CCMP722</strain>
    </source>
</reference>
<dbReference type="InterPro" id="IPR001932">
    <property type="entry name" value="PPM-type_phosphatase-like_dom"/>
</dbReference>
<dbReference type="Pfam" id="PF00481">
    <property type="entry name" value="PP2C"/>
    <property type="match status" value="1"/>
</dbReference>
<proteinExistence type="inferred from homology"/>
<dbReference type="PANTHER" id="PTHR47992">
    <property type="entry name" value="PROTEIN PHOSPHATASE"/>
    <property type="match status" value="1"/>
</dbReference>
<evidence type="ECO:0000256" key="2">
    <source>
        <dbReference type="ARBA" id="ARBA00001946"/>
    </source>
</evidence>
<comment type="similarity">
    <text evidence="9">Belongs to the PP2C family.</text>
</comment>
<evidence type="ECO:0000256" key="5">
    <source>
        <dbReference type="ARBA" id="ARBA00022801"/>
    </source>
</evidence>
<dbReference type="InterPro" id="IPR000222">
    <property type="entry name" value="PP2C_BS"/>
</dbReference>
<dbReference type="EC" id="3.1.3.16" evidence="3"/>
<keyword evidence="7 9" id="KW-0904">Protein phosphatase</keyword>
<evidence type="ECO:0000256" key="7">
    <source>
        <dbReference type="ARBA" id="ARBA00022912"/>
    </source>
</evidence>
<keyword evidence="6" id="KW-0460">Magnesium</keyword>
<comment type="cofactor">
    <cofactor evidence="2">
        <name>Mg(2+)</name>
        <dbReference type="ChEBI" id="CHEBI:18420"/>
    </cofactor>
</comment>
<keyword evidence="4" id="KW-0479">Metal-binding</keyword>
<evidence type="ECO:0000259" key="11">
    <source>
        <dbReference type="PROSITE" id="PS51746"/>
    </source>
</evidence>
<name>A0A7S0N230_9CHLO</name>
<dbReference type="InterPro" id="IPR036457">
    <property type="entry name" value="PPM-type-like_dom_sf"/>
</dbReference>
<evidence type="ECO:0000256" key="1">
    <source>
        <dbReference type="ARBA" id="ARBA00001936"/>
    </source>
</evidence>
<evidence type="ECO:0000256" key="3">
    <source>
        <dbReference type="ARBA" id="ARBA00013081"/>
    </source>
</evidence>
<dbReference type="PROSITE" id="PS51746">
    <property type="entry name" value="PPM_2"/>
    <property type="match status" value="1"/>
</dbReference>
<feature type="domain" description="PPM-type phosphatase" evidence="11">
    <location>
        <begin position="62"/>
        <end position="346"/>
    </location>
</feature>
<evidence type="ECO:0000256" key="4">
    <source>
        <dbReference type="ARBA" id="ARBA00022723"/>
    </source>
</evidence>
<gene>
    <name evidence="12" type="ORF">POBO1169_LOCUS4190</name>
</gene>
<keyword evidence="5 9" id="KW-0378">Hydrolase</keyword>
<evidence type="ECO:0000256" key="9">
    <source>
        <dbReference type="RuleBase" id="RU003465"/>
    </source>
</evidence>
<evidence type="ECO:0000313" key="12">
    <source>
        <dbReference type="EMBL" id="CAD8655946.1"/>
    </source>
</evidence>
<accession>A0A7S0N230</accession>
<dbReference type="InterPro" id="IPR015655">
    <property type="entry name" value="PP2C"/>
</dbReference>
<evidence type="ECO:0000256" key="10">
    <source>
        <dbReference type="SAM" id="MobiDB-lite"/>
    </source>
</evidence>
<organism evidence="12">
    <name type="scientific">Pyramimonas obovata</name>
    <dbReference type="NCBI Taxonomy" id="1411642"/>
    <lineage>
        <taxon>Eukaryota</taxon>
        <taxon>Viridiplantae</taxon>
        <taxon>Chlorophyta</taxon>
        <taxon>Pyramimonadophyceae</taxon>
        <taxon>Pyramimonadales</taxon>
        <taxon>Pyramimonadaceae</taxon>
        <taxon>Pyramimonas</taxon>
        <taxon>Pyramimonas incertae sedis</taxon>
    </lineage>
</organism>
<dbReference type="Gene3D" id="3.60.40.10">
    <property type="entry name" value="PPM-type phosphatase domain"/>
    <property type="match status" value="1"/>
</dbReference>
<evidence type="ECO:0000256" key="8">
    <source>
        <dbReference type="ARBA" id="ARBA00023211"/>
    </source>
</evidence>
<dbReference type="EMBL" id="HBFA01008046">
    <property type="protein sequence ID" value="CAD8655946.1"/>
    <property type="molecule type" value="Transcribed_RNA"/>
</dbReference>